<dbReference type="KEGG" id="smo:SELMODRAFT_442040"/>
<organism evidence="3">
    <name type="scientific">Selaginella moellendorffii</name>
    <name type="common">Spikemoss</name>
    <dbReference type="NCBI Taxonomy" id="88036"/>
    <lineage>
        <taxon>Eukaryota</taxon>
        <taxon>Viridiplantae</taxon>
        <taxon>Streptophyta</taxon>
        <taxon>Embryophyta</taxon>
        <taxon>Tracheophyta</taxon>
        <taxon>Lycopodiopsida</taxon>
        <taxon>Selaginellales</taxon>
        <taxon>Selaginellaceae</taxon>
        <taxon>Selaginella</taxon>
    </lineage>
</organism>
<dbReference type="InParanoid" id="D8RQU7"/>
<feature type="signal peptide" evidence="1">
    <location>
        <begin position="1"/>
        <end position="28"/>
    </location>
</feature>
<evidence type="ECO:0008006" key="4">
    <source>
        <dbReference type="Google" id="ProtNLM"/>
    </source>
</evidence>
<proteinExistence type="predicted"/>
<dbReference type="Gramene" id="EFJ25707">
    <property type="protein sequence ID" value="EFJ25707"/>
    <property type="gene ID" value="SELMODRAFT_442040"/>
</dbReference>
<keyword evidence="3" id="KW-1185">Reference proteome</keyword>
<evidence type="ECO:0000313" key="2">
    <source>
        <dbReference type="EMBL" id="EFJ25707.1"/>
    </source>
</evidence>
<sequence>MKQAAVLLVVLPVILVLSLSSMVPWTTAAGNASISPECVKYASEVAGCIDFCSSPGVACFVSCCTQYENNPLSASCFCNTGYSSYKTSSNFTRVARESMYTSLFSERSFSTLLDGFLALVSNCCSA</sequence>
<dbReference type="Proteomes" id="UP000001514">
    <property type="component" value="Unassembled WGS sequence"/>
</dbReference>
<reference evidence="2 3" key="1">
    <citation type="journal article" date="2011" name="Science">
        <title>The Selaginella genome identifies genetic changes associated with the evolution of vascular plants.</title>
        <authorList>
            <person name="Banks J.A."/>
            <person name="Nishiyama T."/>
            <person name="Hasebe M."/>
            <person name="Bowman J.L."/>
            <person name="Gribskov M."/>
            <person name="dePamphilis C."/>
            <person name="Albert V.A."/>
            <person name="Aono N."/>
            <person name="Aoyama T."/>
            <person name="Ambrose B.A."/>
            <person name="Ashton N.W."/>
            <person name="Axtell M.J."/>
            <person name="Barker E."/>
            <person name="Barker M.S."/>
            <person name="Bennetzen J.L."/>
            <person name="Bonawitz N.D."/>
            <person name="Chapple C."/>
            <person name="Cheng C."/>
            <person name="Correa L.G."/>
            <person name="Dacre M."/>
            <person name="DeBarry J."/>
            <person name="Dreyer I."/>
            <person name="Elias M."/>
            <person name="Engstrom E.M."/>
            <person name="Estelle M."/>
            <person name="Feng L."/>
            <person name="Finet C."/>
            <person name="Floyd S.K."/>
            <person name="Frommer W.B."/>
            <person name="Fujita T."/>
            <person name="Gramzow L."/>
            <person name="Gutensohn M."/>
            <person name="Harholt J."/>
            <person name="Hattori M."/>
            <person name="Heyl A."/>
            <person name="Hirai T."/>
            <person name="Hiwatashi Y."/>
            <person name="Ishikawa M."/>
            <person name="Iwata M."/>
            <person name="Karol K.G."/>
            <person name="Koehler B."/>
            <person name="Kolukisaoglu U."/>
            <person name="Kubo M."/>
            <person name="Kurata T."/>
            <person name="Lalonde S."/>
            <person name="Li K."/>
            <person name="Li Y."/>
            <person name="Litt A."/>
            <person name="Lyons E."/>
            <person name="Manning G."/>
            <person name="Maruyama T."/>
            <person name="Michael T.P."/>
            <person name="Mikami K."/>
            <person name="Miyazaki S."/>
            <person name="Morinaga S."/>
            <person name="Murata T."/>
            <person name="Mueller-Roeber B."/>
            <person name="Nelson D.R."/>
            <person name="Obara M."/>
            <person name="Oguri Y."/>
            <person name="Olmstead R.G."/>
            <person name="Onodera N."/>
            <person name="Petersen B.L."/>
            <person name="Pils B."/>
            <person name="Prigge M."/>
            <person name="Rensing S.A."/>
            <person name="Riano-Pachon D.M."/>
            <person name="Roberts A.W."/>
            <person name="Sato Y."/>
            <person name="Scheller H.V."/>
            <person name="Schulz B."/>
            <person name="Schulz C."/>
            <person name="Shakirov E.V."/>
            <person name="Shibagaki N."/>
            <person name="Shinohara N."/>
            <person name="Shippen D.E."/>
            <person name="Soerensen I."/>
            <person name="Sotooka R."/>
            <person name="Sugimoto N."/>
            <person name="Sugita M."/>
            <person name="Sumikawa N."/>
            <person name="Tanurdzic M."/>
            <person name="Theissen G."/>
            <person name="Ulvskov P."/>
            <person name="Wakazuki S."/>
            <person name="Weng J.K."/>
            <person name="Willats W.W."/>
            <person name="Wipf D."/>
            <person name="Wolf P.G."/>
            <person name="Yang L."/>
            <person name="Zimmer A.D."/>
            <person name="Zhu Q."/>
            <person name="Mitros T."/>
            <person name="Hellsten U."/>
            <person name="Loque D."/>
            <person name="Otillar R."/>
            <person name="Salamov A."/>
            <person name="Schmutz J."/>
            <person name="Shapiro H."/>
            <person name="Lindquist E."/>
            <person name="Lucas S."/>
            <person name="Rokhsar D."/>
            <person name="Grigoriev I.V."/>
        </authorList>
    </citation>
    <scope>NUCLEOTIDE SEQUENCE [LARGE SCALE GENOMIC DNA]</scope>
</reference>
<gene>
    <name evidence="2" type="ORF">SELMODRAFT_442040</name>
</gene>
<dbReference type="HOGENOM" id="CLU_1985442_0_0_1"/>
<name>D8RQU7_SELML</name>
<dbReference type="AlphaFoldDB" id="D8RQU7"/>
<feature type="chain" id="PRO_5003122032" description="Bifunctional inhibitor/plant lipid transfer protein/seed storage helical domain-containing protein" evidence="1">
    <location>
        <begin position="29"/>
        <end position="126"/>
    </location>
</feature>
<keyword evidence="1" id="KW-0732">Signal</keyword>
<accession>D8RQU7</accession>
<evidence type="ECO:0000256" key="1">
    <source>
        <dbReference type="SAM" id="SignalP"/>
    </source>
</evidence>
<dbReference type="EMBL" id="GL377586">
    <property type="protein sequence ID" value="EFJ25707.1"/>
    <property type="molecule type" value="Genomic_DNA"/>
</dbReference>
<evidence type="ECO:0000313" key="3">
    <source>
        <dbReference type="Proteomes" id="UP000001514"/>
    </source>
</evidence>
<protein>
    <recommendedName>
        <fullName evidence="4">Bifunctional inhibitor/plant lipid transfer protein/seed storage helical domain-containing protein</fullName>
    </recommendedName>
</protein>